<proteinExistence type="predicted"/>
<dbReference type="Pfam" id="PF06912">
    <property type="entry name" value="DUF1275"/>
    <property type="match status" value="1"/>
</dbReference>
<keyword evidence="1" id="KW-1133">Transmembrane helix</keyword>
<sequence length="231" mass="23640">MAPPAPVRRDPLVPLLILLSATTGLIDAVSVLGLGKVFTANMTGNVVFLGFALAGVPGFAWPLYLTALGFFAAGAAIAGRICKAHEGRGHRHWLLVMATLEAGLLLIAAACALDYDYRSATPSWALCAMIALTAAAMGSRNATIRQLKVPDLTTTVLTLTVTGIAADSSLAGGANPNLGRRVAAILAILAGALIGALLLRWGGLVAPLLLAAAADFGATFLLVRNEAPQAH</sequence>
<feature type="transmembrane region" description="Helical" evidence="1">
    <location>
        <begin position="121"/>
        <end position="138"/>
    </location>
</feature>
<gene>
    <name evidence="2" type="ORF">CLG96_11695</name>
</gene>
<accession>A0A2T5FVM2</accession>
<dbReference type="EMBL" id="NWBU01000010">
    <property type="protein sequence ID" value="PTQ09831.1"/>
    <property type="molecule type" value="Genomic_DNA"/>
</dbReference>
<feature type="transmembrane region" description="Helical" evidence="1">
    <location>
        <begin position="93"/>
        <end position="115"/>
    </location>
</feature>
<dbReference type="RefSeq" id="WP_107968184.1">
    <property type="nucleotide sequence ID" value="NZ_NWBU01000010.1"/>
</dbReference>
<dbReference type="Proteomes" id="UP000244162">
    <property type="component" value="Unassembled WGS sequence"/>
</dbReference>
<dbReference type="InterPro" id="IPR010699">
    <property type="entry name" value="DUF1275"/>
</dbReference>
<feature type="transmembrane region" description="Helical" evidence="1">
    <location>
        <begin position="182"/>
        <end position="199"/>
    </location>
</feature>
<dbReference type="OrthoDB" id="4272751at2"/>
<dbReference type="AlphaFoldDB" id="A0A2T5FVM2"/>
<protein>
    <recommendedName>
        <fullName evidence="4">DUF1275 family protein</fullName>
    </recommendedName>
</protein>
<evidence type="ECO:0000313" key="2">
    <source>
        <dbReference type="EMBL" id="PTQ09831.1"/>
    </source>
</evidence>
<dbReference type="PANTHER" id="PTHR37488">
    <property type="entry name" value="DUF1275 DOMAIN-CONTAINING PROTEIN"/>
    <property type="match status" value="1"/>
</dbReference>
<keyword evidence="3" id="KW-1185">Reference proteome</keyword>
<organism evidence="2 3">
    <name type="scientific">Sphingomonas oleivorans</name>
    <dbReference type="NCBI Taxonomy" id="1735121"/>
    <lineage>
        <taxon>Bacteria</taxon>
        <taxon>Pseudomonadati</taxon>
        <taxon>Pseudomonadota</taxon>
        <taxon>Alphaproteobacteria</taxon>
        <taxon>Sphingomonadales</taxon>
        <taxon>Sphingomonadaceae</taxon>
        <taxon>Sphingomonas</taxon>
    </lineage>
</organism>
<feature type="transmembrane region" description="Helical" evidence="1">
    <location>
        <begin position="12"/>
        <end position="39"/>
    </location>
</feature>
<feature type="transmembrane region" description="Helical" evidence="1">
    <location>
        <begin position="59"/>
        <end position="81"/>
    </location>
</feature>
<keyword evidence="1" id="KW-0472">Membrane</keyword>
<evidence type="ECO:0008006" key="4">
    <source>
        <dbReference type="Google" id="ProtNLM"/>
    </source>
</evidence>
<keyword evidence="1" id="KW-0812">Transmembrane</keyword>
<evidence type="ECO:0000256" key="1">
    <source>
        <dbReference type="SAM" id="Phobius"/>
    </source>
</evidence>
<evidence type="ECO:0000313" key="3">
    <source>
        <dbReference type="Proteomes" id="UP000244162"/>
    </source>
</evidence>
<comment type="caution">
    <text evidence="2">The sequence shown here is derived from an EMBL/GenBank/DDBJ whole genome shotgun (WGS) entry which is preliminary data.</text>
</comment>
<dbReference type="PANTHER" id="PTHR37488:SF2">
    <property type="entry name" value="DUF1275 DOMAIN-CONTAINING PROTEIN"/>
    <property type="match status" value="1"/>
</dbReference>
<reference evidence="2 3" key="1">
    <citation type="submission" date="2017-09" db="EMBL/GenBank/DDBJ databases">
        <title>Sphingomonas panjinensis sp.nov., isolated from oil-contaminated soil.</title>
        <authorList>
            <person name="Wang L."/>
            <person name="Chen L."/>
        </authorList>
    </citation>
    <scope>NUCLEOTIDE SEQUENCE [LARGE SCALE GENOMIC DNA]</scope>
    <source>
        <strain evidence="2 3">FW-11</strain>
    </source>
</reference>
<name>A0A2T5FVM2_9SPHN</name>